<feature type="repeat" description="PPR" evidence="2">
    <location>
        <begin position="618"/>
        <end position="652"/>
    </location>
</feature>
<evidence type="ECO:0000313" key="4">
    <source>
        <dbReference type="Proteomes" id="UP000006882"/>
    </source>
</evidence>
<dbReference type="Proteomes" id="UP000006882">
    <property type="component" value="Chromosome G6"/>
</dbReference>
<keyword evidence="4" id="KW-1185">Reference proteome</keyword>
<dbReference type="Pfam" id="PF20431">
    <property type="entry name" value="E_motif"/>
    <property type="match status" value="1"/>
</dbReference>
<dbReference type="FunFam" id="1.25.40.10:FF:000144">
    <property type="entry name" value="Pentatricopeptide repeat-containing protein, mitochondrial"/>
    <property type="match status" value="1"/>
</dbReference>
<evidence type="ECO:0000256" key="2">
    <source>
        <dbReference type="PROSITE-ProRule" id="PRU00708"/>
    </source>
</evidence>
<dbReference type="PANTHER" id="PTHR47926">
    <property type="entry name" value="PENTATRICOPEPTIDE REPEAT-CONTAINING PROTEIN"/>
    <property type="match status" value="1"/>
</dbReference>
<sequence length="822" mass="91860">MLNHLHHALRHFHLVPLLSCRKHYYTPSQILSFSTTTTLCTHASPTYPHTDLLTLSSNVQTLHQTKQVHASALLNGLLPHSVSLCASLMLSYATFKYPETSHHLFEQTVHRCRTAFLWNTLIRAYSIAQVNDNFQTYNRMVRSGVGLDDHTFPFVLKACSDLLDVKKGMEIHGVVFKVGFDFDVFVGNTLLMLYGSCGDMRDAKRVFDEMRERDVVSWNTVIGVFTANGFFVQALHYYREMNLGIGFKPNLVSVISVLPVCAELEDERMAIQIHCYVVKAGLDLLVTTGNALVDVYGKCGNANASKQVFGEIIQKNEVSWNAAITSLSYMGHNIEALATFRWMIDEGVKPNSVTISSMIPVLVELAFFGVGRRLHGFSIRMGIESDVFIANSLIDMYAKSGRSNEASNVFQEMDKRNIVSWNAMIANFGQNRLELEAIGLVRQMQGHGEIPNSVTFTNLLPTCARLGSLHYGKEIHARTVRMLYASDLFVSNALTDMYAKCGRLDLARNVFDISLRDEVSYNILIIGYSQTTDCLESLNLFSEMKLVGMIHDIVSFVGVISACANVTAIKQGKEIHGSLVRKLFHTHLFVANSLLDFYTKCGRIDLAAKVFDRIPSKDVASWNTMILGYGMLGELNTAISLFEAMREDGVEYDSVSYIAVLSSCSHGGLVEKGKKYFEGMQALNIEPTEKHYACMVDLLGRAGLMEEAVELIKGMPIVPDANIWGALLGACRIHGNVELASWAADHLFRLNPEHCGYYILLSNMYAEAGRWDEVNRVRELMKSRGVKKNRACSWVQVQDQVHAFAVGESLETLNSDSWIVES</sequence>
<protein>
    <recommendedName>
        <fullName evidence="5">Pentacotripeptide-repeat region of PRORP domain-containing protein</fullName>
    </recommendedName>
</protein>
<feature type="repeat" description="PPR" evidence="2">
    <location>
        <begin position="386"/>
        <end position="420"/>
    </location>
</feature>
<evidence type="ECO:0008006" key="5">
    <source>
        <dbReference type="Google" id="ProtNLM"/>
    </source>
</evidence>
<dbReference type="FunFam" id="1.25.40.10:FF:000361">
    <property type="entry name" value="Pentatricopeptide repeat-containing protein chloroplastic"/>
    <property type="match status" value="1"/>
</dbReference>
<keyword evidence="1" id="KW-0677">Repeat</keyword>
<dbReference type="Gene3D" id="1.25.40.10">
    <property type="entry name" value="Tetratricopeptide repeat domain"/>
    <property type="match status" value="6"/>
</dbReference>
<reference evidence="3 4" key="1">
    <citation type="journal article" date="2013" name="Nat. Genet.">
        <title>The high-quality draft genome of peach (Prunus persica) identifies unique patterns of genetic diversity, domestication and genome evolution.</title>
        <authorList>
            <consortium name="International Peach Genome Initiative"/>
            <person name="Verde I."/>
            <person name="Abbott A.G."/>
            <person name="Scalabrin S."/>
            <person name="Jung S."/>
            <person name="Shu S."/>
            <person name="Marroni F."/>
            <person name="Zhebentyayeva T."/>
            <person name="Dettori M.T."/>
            <person name="Grimwood J."/>
            <person name="Cattonaro F."/>
            <person name="Zuccolo A."/>
            <person name="Rossini L."/>
            <person name="Jenkins J."/>
            <person name="Vendramin E."/>
            <person name="Meisel L.A."/>
            <person name="Decroocq V."/>
            <person name="Sosinski B."/>
            <person name="Prochnik S."/>
            <person name="Mitros T."/>
            <person name="Policriti A."/>
            <person name="Cipriani G."/>
            <person name="Dondini L."/>
            <person name="Ficklin S."/>
            <person name="Goodstein D.M."/>
            <person name="Xuan P."/>
            <person name="Del Fabbro C."/>
            <person name="Aramini V."/>
            <person name="Copetti D."/>
            <person name="Gonzalez S."/>
            <person name="Horner D.S."/>
            <person name="Falchi R."/>
            <person name="Lucas S."/>
            <person name="Mica E."/>
            <person name="Maldonado J."/>
            <person name="Lazzari B."/>
            <person name="Bielenberg D."/>
            <person name="Pirona R."/>
            <person name="Miculan M."/>
            <person name="Barakat A."/>
            <person name="Testolin R."/>
            <person name="Stella A."/>
            <person name="Tartarini S."/>
            <person name="Tonutti P."/>
            <person name="Arus P."/>
            <person name="Orellana A."/>
            <person name="Wells C."/>
            <person name="Main D."/>
            <person name="Vizzotto G."/>
            <person name="Silva H."/>
            <person name="Salamini F."/>
            <person name="Schmutz J."/>
            <person name="Morgante M."/>
            <person name="Rokhsar D.S."/>
        </authorList>
    </citation>
    <scope>NUCLEOTIDE SEQUENCE [LARGE SCALE GENOMIC DNA]</scope>
    <source>
        <strain evidence="4">cv. Nemared</strain>
    </source>
</reference>
<dbReference type="AlphaFoldDB" id="A0A251NU38"/>
<dbReference type="InterPro" id="IPR011990">
    <property type="entry name" value="TPR-like_helical_dom_sf"/>
</dbReference>
<feature type="repeat" description="PPR" evidence="2">
    <location>
        <begin position="653"/>
        <end position="687"/>
    </location>
</feature>
<feature type="repeat" description="PPR" evidence="2">
    <location>
        <begin position="316"/>
        <end position="350"/>
    </location>
</feature>
<proteinExistence type="predicted"/>
<evidence type="ECO:0000256" key="1">
    <source>
        <dbReference type="ARBA" id="ARBA00022737"/>
    </source>
</evidence>
<dbReference type="FunFam" id="1.25.40.10:FF:000344">
    <property type="entry name" value="Pentatricopeptide repeat-containing protein"/>
    <property type="match status" value="1"/>
</dbReference>
<dbReference type="InterPro" id="IPR046960">
    <property type="entry name" value="PPR_At4g14850-like_plant"/>
</dbReference>
<dbReference type="GO" id="GO:0003723">
    <property type="term" value="F:RNA binding"/>
    <property type="evidence" value="ECO:0007669"/>
    <property type="project" value="InterPro"/>
</dbReference>
<dbReference type="Gramene" id="ONI02240">
    <property type="protein sequence ID" value="ONI02240"/>
    <property type="gene ID" value="PRUPE_6G186500"/>
</dbReference>
<dbReference type="EMBL" id="CM007656">
    <property type="protein sequence ID" value="ONI02240.1"/>
    <property type="molecule type" value="Genomic_DNA"/>
</dbReference>
<name>A0A251NU38_PRUPE</name>
<dbReference type="Pfam" id="PF01535">
    <property type="entry name" value="PPR"/>
    <property type="match status" value="6"/>
</dbReference>
<dbReference type="PROSITE" id="PS51375">
    <property type="entry name" value="PPR"/>
    <property type="match status" value="6"/>
</dbReference>
<gene>
    <name evidence="3" type="ORF">PRUPE_6G186500</name>
</gene>
<organism evidence="3 4">
    <name type="scientific">Prunus persica</name>
    <name type="common">Peach</name>
    <name type="synonym">Amygdalus persica</name>
    <dbReference type="NCBI Taxonomy" id="3760"/>
    <lineage>
        <taxon>Eukaryota</taxon>
        <taxon>Viridiplantae</taxon>
        <taxon>Streptophyta</taxon>
        <taxon>Embryophyta</taxon>
        <taxon>Tracheophyta</taxon>
        <taxon>Spermatophyta</taxon>
        <taxon>Magnoliopsida</taxon>
        <taxon>eudicotyledons</taxon>
        <taxon>Gunneridae</taxon>
        <taxon>Pentapetalae</taxon>
        <taxon>rosids</taxon>
        <taxon>fabids</taxon>
        <taxon>Rosales</taxon>
        <taxon>Rosaceae</taxon>
        <taxon>Amygdaloideae</taxon>
        <taxon>Amygdaleae</taxon>
        <taxon>Prunus</taxon>
    </lineage>
</organism>
<dbReference type="FunFam" id="1.25.40.10:FF:000280">
    <property type="entry name" value="Pentatricopeptide repeat-containing protein"/>
    <property type="match status" value="1"/>
</dbReference>
<dbReference type="InterPro" id="IPR002885">
    <property type="entry name" value="PPR_rpt"/>
</dbReference>
<dbReference type="InterPro" id="IPR046848">
    <property type="entry name" value="E_motif"/>
</dbReference>
<dbReference type="GO" id="GO:0009451">
    <property type="term" value="P:RNA modification"/>
    <property type="evidence" value="ECO:0007669"/>
    <property type="project" value="InterPro"/>
</dbReference>
<dbReference type="Pfam" id="PF13041">
    <property type="entry name" value="PPR_2"/>
    <property type="match status" value="2"/>
</dbReference>
<dbReference type="PANTHER" id="PTHR47926:SF427">
    <property type="entry name" value="TETRATRICOPEPTIDE-LIKE HELICAL DOMAIN SUPERFAMILY"/>
    <property type="match status" value="1"/>
</dbReference>
<accession>A0A251NU38</accession>
<feature type="repeat" description="PPR" evidence="2">
    <location>
        <begin position="183"/>
        <end position="217"/>
    </location>
</feature>
<dbReference type="FunFam" id="1.25.40.10:FF:001226">
    <property type="entry name" value="Pentatricopeptide repeat-containing protein At3g03580"/>
    <property type="match status" value="1"/>
</dbReference>
<feature type="repeat" description="PPR" evidence="2">
    <location>
        <begin position="517"/>
        <end position="551"/>
    </location>
</feature>
<dbReference type="NCBIfam" id="TIGR00756">
    <property type="entry name" value="PPR"/>
    <property type="match status" value="5"/>
</dbReference>
<evidence type="ECO:0000313" key="3">
    <source>
        <dbReference type="EMBL" id="ONI02240.1"/>
    </source>
</evidence>